<sequence>ADVWEWFRMVEIPPFWRENLTKLIWEIPTRVDVLFSMEKVTI</sequence>
<dbReference type="EMBL" id="BARV01032277">
    <property type="protein sequence ID" value="GAI33122.1"/>
    <property type="molecule type" value="Genomic_DNA"/>
</dbReference>
<comment type="caution">
    <text evidence="1">The sequence shown here is derived from an EMBL/GenBank/DDBJ whole genome shotgun (WGS) entry which is preliminary data.</text>
</comment>
<organism evidence="1">
    <name type="scientific">marine sediment metagenome</name>
    <dbReference type="NCBI Taxonomy" id="412755"/>
    <lineage>
        <taxon>unclassified sequences</taxon>
        <taxon>metagenomes</taxon>
        <taxon>ecological metagenomes</taxon>
    </lineage>
</organism>
<reference evidence="1" key="1">
    <citation type="journal article" date="2014" name="Front. Microbiol.">
        <title>High frequency of phylogenetically diverse reductive dehalogenase-homologous genes in deep subseafloor sedimentary metagenomes.</title>
        <authorList>
            <person name="Kawai M."/>
            <person name="Futagami T."/>
            <person name="Toyoda A."/>
            <person name="Takaki Y."/>
            <person name="Nishi S."/>
            <person name="Hori S."/>
            <person name="Arai W."/>
            <person name="Tsubouchi T."/>
            <person name="Morono Y."/>
            <person name="Uchiyama I."/>
            <person name="Ito T."/>
            <person name="Fujiyama A."/>
            <person name="Inagaki F."/>
            <person name="Takami H."/>
        </authorList>
    </citation>
    <scope>NUCLEOTIDE SEQUENCE</scope>
    <source>
        <strain evidence="1">Expedition CK06-06</strain>
    </source>
</reference>
<evidence type="ECO:0000313" key="1">
    <source>
        <dbReference type="EMBL" id="GAI33122.1"/>
    </source>
</evidence>
<proteinExistence type="predicted"/>
<feature type="non-terminal residue" evidence="1">
    <location>
        <position position="1"/>
    </location>
</feature>
<name>X1MNA4_9ZZZZ</name>
<protein>
    <submittedName>
        <fullName evidence="1">Uncharacterized protein</fullName>
    </submittedName>
</protein>
<dbReference type="AlphaFoldDB" id="X1MNA4"/>
<gene>
    <name evidence="1" type="ORF">S06H3_50925</name>
</gene>
<accession>X1MNA4</accession>